<dbReference type="OrthoDB" id="573423at2"/>
<keyword evidence="2" id="KW-1185">Reference proteome</keyword>
<dbReference type="EMBL" id="PVWK01000097">
    <property type="protein sequence ID" value="PSB27223.1"/>
    <property type="molecule type" value="Genomic_DNA"/>
</dbReference>
<dbReference type="Proteomes" id="UP000239576">
    <property type="component" value="Unassembled WGS sequence"/>
</dbReference>
<dbReference type="Pfam" id="PF14271">
    <property type="entry name" value="DUF4359"/>
    <property type="match status" value="1"/>
</dbReference>
<evidence type="ECO:0000313" key="2">
    <source>
        <dbReference type="Proteomes" id="UP000239576"/>
    </source>
</evidence>
<accession>A0A2T1E390</accession>
<sequence>MRLQQPNMVNHLKPIKTIATQRGRRQTLKIGAIAGGCILAALSGVLGITNPDQKAYNEFATQAAIGYLKVEVCAKAPTAFGLQKLCQSELESNQSKIKKIIVDGTQRQDFVLFSRYITDLSISPDLPSYHVESVGVLGQFIIYKTQKQ</sequence>
<comment type="caution">
    <text evidence="1">The sequence shown here is derived from an EMBL/GenBank/DDBJ whole genome shotgun (WGS) entry which is preliminary data.</text>
</comment>
<dbReference type="RefSeq" id="WP_106257524.1">
    <property type="nucleotide sequence ID" value="NZ_PVWK01000097.1"/>
</dbReference>
<dbReference type="AlphaFoldDB" id="A0A2T1E390"/>
<organism evidence="1 2">
    <name type="scientific">Stenomitos frigidus ULC18</name>
    <dbReference type="NCBI Taxonomy" id="2107698"/>
    <lineage>
        <taxon>Bacteria</taxon>
        <taxon>Bacillati</taxon>
        <taxon>Cyanobacteriota</taxon>
        <taxon>Cyanophyceae</taxon>
        <taxon>Leptolyngbyales</taxon>
        <taxon>Leptolyngbyaceae</taxon>
        <taxon>Stenomitos</taxon>
    </lineage>
</organism>
<reference evidence="2" key="1">
    <citation type="submission" date="2018-02" db="EMBL/GenBank/DDBJ databases">
        <authorList>
            <person name="Moore K."/>
            <person name="Momper L."/>
        </authorList>
    </citation>
    <scope>NUCLEOTIDE SEQUENCE [LARGE SCALE GENOMIC DNA]</scope>
    <source>
        <strain evidence="2">ULC18</strain>
    </source>
</reference>
<protein>
    <recommendedName>
        <fullName evidence="3">DUF4359 domain-containing protein</fullName>
    </recommendedName>
</protein>
<name>A0A2T1E390_9CYAN</name>
<proteinExistence type="predicted"/>
<reference evidence="1 2" key="2">
    <citation type="submission" date="2018-03" db="EMBL/GenBank/DDBJ databases">
        <title>The ancient ancestry and fast evolution of plastids.</title>
        <authorList>
            <person name="Moore K.R."/>
            <person name="Magnabosco C."/>
            <person name="Momper L."/>
            <person name="Gold D.A."/>
            <person name="Bosak T."/>
            <person name="Fournier G.P."/>
        </authorList>
    </citation>
    <scope>NUCLEOTIDE SEQUENCE [LARGE SCALE GENOMIC DNA]</scope>
    <source>
        <strain evidence="1 2">ULC18</strain>
    </source>
</reference>
<gene>
    <name evidence="1" type="ORF">C7B82_17295</name>
</gene>
<dbReference type="InterPro" id="IPR025578">
    <property type="entry name" value="DUF4359"/>
</dbReference>
<evidence type="ECO:0000313" key="1">
    <source>
        <dbReference type="EMBL" id="PSB27223.1"/>
    </source>
</evidence>
<evidence type="ECO:0008006" key="3">
    <source>
        <dbReference type="Google" id="ProtNLM"/>
    </source>
</evidence>